<evidence type="ECO:0000313" key="12">
    <source>
        <dbReference type="EnsemblPlants" id="QL11p012421:mrna:CDS:6"/>
    </source>
</evidence>
<dbReference type="EnsemblPlants" id="QL11p012421:mrna">
    <property type="protein sequence ID" value="QL11p012421:mrna:CDS:6"/>
    <property type="gene ID" value="QL11p012421"/>
</dbReference>
<evidence type="ECO:0000259" key="7">
    <source>
        <dbReference type="Pfam" id="PF00931"/>
    </source>
</evidence>
<dbReference type="Gene3D" id="3.80.10.10">
    <property type="entry name" value="Ribonuclease Inhibitor"/>
    <property type="match status" value="4"/>
</dbReference>
<dbReference type="Gramene" id="QL11p012421:mrna">
    <property type="protein sequence ID" value="QL11p012421:mrna:CDS:6"/>
    <property type="gene ID" value="QL11p012421"/>
</dbReference>
<dbReference type="Gene3D" id="1.20.5.4130">
    <property type="match status" value="1"/>
</dbReference>
<dbReference type="Gene3D" id="3.40.50.300">
    <property type="entry name" value="P-loop containing nucleotide triphosphate hydrolases"/>
    <property type="match status" value="1"/>
</dbReference>
<dbReference type="SMART" id="SM00367">
    <property type="entry name" value="LRR_CC"/>
    <property type="match status" value="3"/>
</dbReference>
<dbReference type="CDD" id="cd14798">
    <property type="entry name" value="RX-CC_like"/>
    <property type="match status" value="1"/>
</dbReference>
<evidence type="ECO:0000256" key="1">
    <source>
        <dbReference type="ARBA" id="ARBA00022614"/>
    </source>
</evidence>
<dbReference type="GO" id="GO:0051707">
    <property type="term" value="P:response to other organism"/>
    <property type="evidence" value="ECO:0007669"/>
    <property type="project" value="UniProtKB-ARBA"/>
</dbReference>
<name>A0A7N2MWM2_QUELO</name>
<dbReference type="GO" id="GO:0005524">
    <property type="term" value="F:ATP binding"/>
    <property type="evidence" value="ECO:0007669"/>
    <property type="project" value="UniProtKB-KW"/>
</dbReference>
<dbReference type="AlphaFoldDB" id="A0A7N2MWM2"/>
<organism evidence="12 13">
    <name type="scientific">Quercus lobata</name>
    <name type="common">Valley oak</name>
    <dbReference type="NCBI Taxonomy" id="97700"/>
    <lineage>
        <taxon>Eukaryota</taxon>
        <taxon>Viridiplantae</taxon>
        <taxon>Streptophyta</taxon>
        <taxon>Embryophyta</taxon>
        <taxon>Tracheophyta</taxon>
        <taxon>Spermatophyta</taxon>
        <taxon>Magnoliopsida</taxon>
        <taxon>eudicotyledons</taxon>
        <taxon>Gunneridae</taxon>
        <taxon>Pentapetalae</taxon>
        <taxon>rosids</taxon>
        <taxon>fabids</taxon>
        <taxon>Fagales</taxon>
        <taxon>Fagaceae</taxon>
        <taxon>Quercus</taxon>
    </lineage>
</organism>
<keyword evidence="4" id="KW-0611">Plant defense</keyword>
<dbReference type="InterPro" id="IPR027417">
    <property type="entry name" value="P-loop_NTPase"/>
</dbReference>
<dbReference type="SUPFAM" id="SSF52058">
    <property type="entry name" value="L domain-like"/>
    <property type="match status" value="1"/>
</dbReference>
<dbReference type="GeneID" id="115968381"/>
<keyword evidence="1" id="KW-0433">Leucine-rich repeat</keyword>
<keyword evidence="3" id="KW-0547">Nucleotide-binding</keyword>
<dbReference type="Pfam" id="PF23559">
    <property type="entry name" value="WHD_DRP"/>
    <property type="match status" value="1"/>
</dbReference>
<dbReference type="InterPro" id="IPR036388">
    <property type="entry name" value="WH-like_DNA-bd_sf"/>
</dbReference>
<reference evidence="12" key="2">
    <citation type="submission" date="2021-01" db="UniProtKB">
        <authorList>
            <consortium name="EnsemblPlants"/>
        </authorList>
    </citation>
    <scope>IDENTIFICATION</scope>
</reference>
<dbReference type="FunFam" id="3.40.50.300:FF:001091">
    <property type="entry name" value="Probable disease resistance protein At1g61300"/>
    <property type="match status" value="1"/>
</dbReference>
<dbReference type="InterPro" id="IPR032675">
    <property type="entry name" value="LRR_dom_sf"/>
</dbReference>
<dbReference type="InterPro" id="IPR042197">
    <property type="entry name" value="Apaf_helical"/>
</dbReference>
<feature type="domain" description="R13L1/DRL21-like LRR repeat region" evidence="11">
    <location>
        <begin position="740"/>
        <end position="866"/>
    </location>
</feature>
<dbReference type="FunFam" id="1.10.10.10:FF:000322">
    <property type="entry name" value="Probable disease resistance protein At1g63360"/>
    <property type="match status" value="1"/>
</dbReference>
<proteinExistence type="predicted"/>
<protein>
    <recommendedName>
        <fullName evidence="14">Disease resistance protein RGA3</fullName>
    </recommendedName>
</protein>
<evidence type="ECO:0000259" key="9">
    <source>
        <dbReference type="Pfam" id="PF23559"/>
    </source>
</evidence>
<feature type="region of interest" description="Disordered" evidence="6">
    <location>
        <begin position="786"/>
        <end position="806"/>
    </location>
</feature>
<dbReference type="GO" id="GO:0043531">
    <property type="term" value="F:ADP binding"/>
    <property type="evidence" value="ECO:0007669"/>
    <property type="project" value="InterPro"/>
</dbReference>
<dbReference type="KEGG" id="qlo:115968381"/>
<dbReference type="InParanoid" id="A0A7N2MWM2"/>
<keyword evidence="2" id="KW-0677">Repeat</keyword>
<dbReference type="PANTHER" id="PTHR36766:SF38">
    <property type="entry name" value="DISEASE RESISTANCE PROTEIN RGA3"/>
    <property type="match status" value="1"/>
</dbReference>
<dbReference type="InterPro" id="IPR055414">
    <property type="entry name" value="LRR_R13L4/SHOC2-like"/>
</dbReference>
<evidence type="ECO:0000259" key="10">
    <source>
        <dbReference type="Pfam" id="PF23598"/>
    </source>
</evidence>
<dbReference type="InterPro" id="IPR003591">
    <property type="entry name" value="Leu-rich_rpt_typical-subtyp"/>
</dbReference>
<dbReference type="InterPro" id="IPR006553">
    <property type="entry name" value="Leu-rich_rpt_Cys-con_subtyp"/>
</dbReference>
<dbReference type="InterPro" id="IPR041118">
    <property type="entry name" value="Rx_N"/>
</dbReference>
<reference evidence="12 13" key="1">
    <citation type="journal article" date="2016" name="G3 (Bethesda)">
        <title>First Draft Assembly and Annotation of the Genome of a California Endemic Oak Quercus lobata Nee (Fagaceae).</title>
        <authorList>
            <person name="Sork V.L."/>
            <person name="Fitz-Gibbon S.T."/>
            <person name="Puiu D."/>
            <person name="Crepeau M."/>
            <person name="Gugger P.F."/>
            <person name="Sherman R."/>
            <person name="Stevens K."/>
            <person name="Langley C.H."/>
            <person name="Pellegrini M."/>
            <person name="Salzberg S.L."/>
        </authorList>
    </citation>
    <scope>NUCLEOTIDE SEQUENCE [LARGE SCALE GENOMIC DNA]</scope>
    <source>
        <strain evidence="12 13">cv. SW786</strain>
    </source>
</reference>
<dbReference type="InterPro" id="IPR056789">
    <property type="entry name" value="LRR_R13L1-DRL21"/>
</dbReference>
<dbReference type="Pfam" id="PF18052">
    <property type="entry name" value="Rx_N"/>
    <property type="match status" value="1"/>
</dbReference>
<feature type="compositionally biased region" description="Low complexity" evidence="6">
    <location>
        <begin position="991"/>
        <end position="1010"/>
    </location>
</feature>
<dbReference type="OrthoDB" id="5279713at2759"/>
<dbReference type="Pfam" id="PF13855">
    <property type="entry name" value="LRR_8"/>
    <property type="match status" value="1"/>
</dbReference>
<dbReference type="SMART" id="SM00369">
    <property type="entry name" value="LRR_TYP"/>
    <property type="match status" value="5"/>
</dbReference>
<feature type="domain" description="Disease resistance R13L4/SHOC-2-like LRR" evidence="10">
    <location>
        <begin position="569"/>
        <end position="653"/>
    </location>
</feature>
<evidence type="ECO:0000256" key="5">
    <source>
        <dbReference type="ARBA" id="ARBA00022840"/>
    </source>
</evidence>
<feature type="domain" description="NB-ARC" evidence="7">
    <location>
        <begin position="170"/>
        <end position="341"/>
    </location>
</feature>
<evidence type="ECO:0000256" key="4">
    <source>
        <dbReference type="ARBA" id="ARBA00022821"/>
    </source>
</evidence>
<dbReference type="Gene3D" id="1.10.10.10">
    <property type="entry name" value="Winged helix-like DNA-binding domain superfamily/Winged helix DNA-binding domain"/>
    <property type="match status" value="1"/>
</dbReference>
<dbReference type="InterPro" id="IPR038005">
    <property type="entry name" value="RX-like_CC"/>
</dbReference>
<feature type="domain" description="Disease resistance N-terminal" evidence="8">
    <location>
        <begin position="9"/>
        <end position="96"/>
    </location>
</feature>
<evidence type="ECO:0000313" key="13">
    <source>
        <dbReference type="Proteomes" id="UP000594261"/>
    </source>
</evidence>
<evidence type="ECO:0000259" key="11">
    <source>
        <dbReference type="Pfam" id="PF25019"/>
    </source>
</evidence>
<keyword evidence="13" id="KW-1185">Reference proteome</keyword>
<dbReference type="InterPro" id="IPR058922">
    <property type="entry name" value="WHD_DRP"/>
</dbReference>
<dbReference type="EMBL" id="LRBV02000011">
    <property type="status" value="NOT_ANNOTATED_CDS"/>
    <property type="molecule type" value="Genomic_DNA"/>
</dbReference>
<evidence type="ECO:0000256" key="6">
    <source>
        <dbReference type="SAM" id="MobiDB-lite"/>
    </source>
</evidence>
<keyword evidence="5" id="KW-0067">ATP-binding</keyword>
<dbReference type="Gene3D" id="1.10.8.430">
    <property type="entry name" value="Helical domain of apoptotic protease-activating factors"/>
    <property type="match status" value="1"/>
</dbReference>
<accession>A0A7N2MWM2</accession>
<dbReference type="SUPFAM" id="SSF52540">
    <property type="entry name" value="P-loop containing nucleoside triphosphate hydrolases"/>
    <property type="match status" value="1"/>
</dbReference>
<feature type="region of interest" description="Disordered" evidence="6">
    <location>
        <begin position="985"/>
        <end position="1010"/>
    </location>
</feature>
<feature type="compositionally biased region" description="Acidic residues" evidence="6">
    <location>
        <begin position="789"/>
        <end position="802"/>
    </location>
</feature>
<feature type="domain" description="Disease resistance protein winged helix" evidence="9">
    <location>
        <begin position="426"/>
        <end position="497"/>
    </location>
</feature>
<dbReference type="PRINTS" id="PR00364">
    <property type="entry name" value="DISEASERSIST"/>
</dbReference>
<dbReference type="Pfam" id="PF23598">
    <property type="entry name" value="LRR_14"/>
    <property type="match status" value="1"/>
</dbReference>
<evidence type="ECO:0000256" key="3">
    <source>
        <dbReference type="ARBA" id="ARBA00022741"/>
    </source>
</evidence>
<dbReference type="Pfam" id="PF25019">
    <property type="entry name" value="LRR_R13L1-DRL21"/>
    <property type="match status" value="1"/>
</dbReference>
<dbReference type="GO" id="GO:0006952">
    <property type="term" value="P:defense response"/>
    <property type="evidence" value="ECO:0007669"/>
    <property type="project" value="UniProtKB-KW"/>
</dbReference>
<dbReference type="Pfam" id="PF00931">
    <property type="entry name" value="NB-ARC"/>
    <property type="match status" value="1"/>
</dbReference>
<dbReference type="Proteomes" id="UP000594261">
    <property type="component" value="Chromosome 11"/>
</dbReference>
<dbReference type="InterPro" id="IPR001611">
    <property type="entry name" value="Leu-rich_rpt"/>
</dbReference>
<sequence length="1097" mass="125490">MADAILYGVVQTIIESLGSSTLNQIGSIWGVNDELEKRKNTISTIQAVLEDAEEQQVKNRQLKNWLMKLRDAAFDADDLLSEFTTHVLQQEVKEGHEYVKKVRTFFSSSNQLVFGNEMARKLSAMRERFNDIASDRNNFQLIERPLETRAVSRERETHSFVRDKEVIGREEDKKAIIGLLQDSDVKENVSFISIVGIGGLGKTTLAQYVYNDKIVKAHFELKIWVCVSDVFDVKTIVENIIISATRKKPESLIMEHLQIELCEILNQKMYLLVLDDVWNENEETWGKLRTLLLDGKRGSKVVITTRTKLVADITSPISQYFLKGLSEDQSWSLLKQMAFEEGQETISTNFKAIGMDIVKKCKGVPLAIKIIGRVLNHKKTEAEWSYIKNIELSKVPKLKDGIMPVLKLSYDHLPPHLKCCFAYCSLFPKDYLIDKLKLIQVWIAQGFIQSPYENLLLVDVADDYFKELLWRSFFQEAEEDGGKNRRFKMHDLIHDLAQYISETDCTLVDSNAKNVKEKGHHLSFPFYNVSFFEENLSKLVKVNKIRTFILAYNKWKYDQGTIKESTLKKLISTFRYLRALDLHGLNMKMLPNTIDTLMHLKYLDLSSNDIEVLPSSITKLVNLQTLKLCECEKLRELPVDIQKMVSLKHLDVSSNDIEVLPNSITKLANLQTLKLCKCKKLRKLPVDIQKLVSLKHLDLEECENLTHIPHGLGQLTSLQTLNLFVLSEGPVGSSNHCGGLAELSKLNDLRGKLVIKNLARLKDATPEFKAANLKEKQHLSELKLRWNPEGDDGVDASDDENSMDSLQPHESLKSLRVNGYMGVRFSSWLSFLTNLVELRIENCKKCQYLPPLYQLSSLRVLRIWDMDGLEYMTEGDMNDEISASLASPSTFFPSLEDLYIYKCRNLKGWWRSVDKGNEATTTSTISSSSTNHYHQHMPYFPRLSSFCFRHCPKMTCMPLFPNLEKELLLNNSSLKPLEETIEMNNRGGRASSFPSSSSSSSSSSSFSPPLSKLKKLNLSQIQELESLPEEWFKNLTSLEALQIEWCPNLTSLPEGMSHLTSLQILYIRGCSLQLEQRCEKENGEDWDKISHIPNLYI</sequence>
<gene>
    <name evidence="12" type="primary">LOC115968381</name>
</gene>
<dbReference type="PROSITE" id="PS51450">
    <property type="entry name" value="LRR"/>
    <property type="match status" value="2"/>
</dbReference>
<dbReference type="PANTHER" id="PTHR36766">
    <property type="entry name" value="PLANT BROAD-SPECTRUM MILDEW RESISTANCE PROTEIN RPW8"/>
    <property type="match status" value="1"/>
</dbReference>
<evidence type="ECO:0008006" key="14">
    <source>
        <dbReference type="Google" id="ProtNLM"/>
    </source>
</evidence>
<evidence type="ECO:0000259" key="8">
    <source>
        <dbReference type="Pfam" id="PF18052"/>
    </source>
</evidence>
<dbReference type="OMA" id="EICATHN"/>
<evidence type="ECO:0000256" key="2">
    <source>
        <dbReference type="ARBA" id="ARBA00022737"/>
    </source>
</evidence>
<dbReference type="InterPro" id="IPR002182">
    <property type="entry name" value="NB-ARC"/>
</dbReference>
<dbReference type="RefSeq" id="XP_030943628.1">
    <property type="nucleotide sequence ID" value="XM_031087768.1"/>
</dbReference>